<dbReference type="Gene3D" id="2.40.160.10">
    <property type="entry name" value="Porin"/>
    <property type="match status" value="1"/>
</dbReference>
<gene>
    <name evidence="2" type="ORF">GCM10007894_09620</name>
</gene>
<dbReference type="EMBL" id="BSPO01000002">
    <property type="protein sequence ID" value="GLS82985.1"/>
    <property type="molecule type" value="Genomic_DNA"/>
</dbReference>
<organism evidence="2 3">
    <name type="scientific">Paraferrimonas haliotis</name>
    <dbReference type="NCBI Taxonomy" id="2013866"/>
    <lineage>
        <taxon>Bacteria</taxon>
        <taxon>Pseudomonadati</taxon>
        <taxon>Pseudomonadota</taxon>
        <taxon>Gammaproteobacteria</taxon>
        <taxon>Alteromonadales</taxon>
        <taxon>Ferrimonadaceae</taxon>
        <taxon>Paraferrimonas</taxon>
    </lineage>
</organism>
<dbReference type="RefSeq" id="WP_095497441.1">
    <property type="nucleotide sequence ID" value="NZ_BSPO01000002.1"/>
</dbReference>
<protein>
    <submittedName>
        <fullName evidence="2">Uncharacterized protein</fullName>
    </submittedName>
</protein>
<feature type="signal peptide" evidence="1">
    <location>
        <begin position="1"/>
        <end position="21"/>
    </location>
</feature>
<reference evidence="2 3" key="1">
    <citation type="journal article" date="2014" name="Int. J. Syst. Evol. Microbiol.">
        <title>Complete genome sequence of Corynebacterium casei LMG S-19264T (=DSM 44701T), isolated from a smear-ripened cheese.</title>
        <authorList>
            <consortium name="US DOE Joint Genome Institute (JGI-PGF)"/>
            <person name="Walter F."/>
            <person name="Albersmeier A."/>
            <person name="Kalinowski J."/>
            <person name="Ruckert C."/>
        </authorList>
    </citation>
    <scope>NUCLEOTIDE SEQUENCE [LARGE SCALE GENOMIC DNA]</scope>
    <source>
        <strain evidence="2 3">NBRC 112785</strain>
    </source>
</reference>
<dbReference type="AlphaFoldDB" id="A0AA37WXT6"/>
<comment type="caution">
    <text evidence="2">The sequence shown here is derived from an EMBL/GenBank/DDBJ whole genome shotgun (WGS) entry which is preliminary data.</text>
</comment>
<keyword evidence="3" id="KW-1185">Reference proteome</keyword>
<evidence type="ECO:0000256" key="1">
    <source>
        <dbReference type="SAM" id="SignalP"/>
    </source>
</evidence>
<dbReference type="SUPFAM" id="SSF56925">
    <property type="entry name" value="OMPA-like"/>
    <property type="match status" value="1"/>
</dbReference>
<evidence type="ECO:0000313" key="2">
    <source>
        <dbReference type="EMBL" id="GLS82985.1"/>
    </source>
</evidence>
<proteinExistence type="predicted"/>
<evidence type="ECO:0000313" key="3">
    <source>
        <dbReference type="Proteomes" id="UP001157439"/>
    </source>
</evidence>
<feature type="chain" id="PRO_5041470880" evidence="1">
    <location>
        <begin position="22"/>
        <end position="182"/>
    </location>
</feature>
<dbReference type="InterPro" id="IPR023614">
    <property type="entry name" value="Porin_dom_sf"/>
</dbReference>
<sequence length="182" mass="20509">MKFVTAIVVIIGATLSTSAMANMPTNMQTSTTKPDKPMFIALMADYYAAEQKMYGLTIAPHHYDWDYPNWGYYLGYAQSKQNKWQDDGVNFKRQDRMWRFGLSYSITAGLSVYGGAAYLQDITQEQSQIMPMMEGAEPQWFKSTDVKWGAETGLKYAFSQGWVIALGYNSATESTLLSIGIH</sequence>
<accession>A0AA37WXT6</accession>
<dbReference type="Proteomes" id="UP001157439">
    <property type="component" value="Unassembled WGS sequence"/>
</dbReference>
<keyword evidence="1" id="KW-0732">Signal</keyword>
<dbReference type="InterPro" id="IPR011250">
    <property type="entry name" value="OMP/PagP_B-barrel"/>
</dbReference>
<name>A0AA37WXT6_9GAMM</name>